<evidence type="ECO:0000256" key="1">
    <source>
        <dbReference type="ARBA" id="ARBA00022729"/>
    </source>
</evidence>
<keyword evidence="1 3" id="KW-0732">Signal</keyword>
<organism evidence="4 5">
    <name type="scientific">Parapontixanthobacter aurantiacus</name>
    <dbReference type="NCBI Taxonomy" id="1463599"/>
    <lineage>
        <taxon>Bacteria</taxon>
        <taxon>Pseudomonadati</taxon>
        <taxon>Pseudomonadota</taxon>
        <taxon>Alphaproteobacteria</taxon>
        <taxon>Sphingomonadales</taxon>
        <taxon>Erythrobacteraceae</taxon>
        <taxon>Parapontixanthobacter</taxon>
    </lineage>
</organism>
<dbReference type="RefSeq" id="WP_160685251.1">
    <property type="nucleotide sequence ID" value="NZ_WTYW01000006.1"/>
</dbReference>
<evidence type="ECO:0000256" key="3">
    <source>
        <dbReference type="SAM" id="SignalP"/>
    </source>
</evidence>
<sequence>MKHRLLTIGLLASAALLSACDNEPTGQVAAVVNGEEITLQEVNTELATVPAPEGVDEDRLRQGVLKRIIDRRLLAQAAREDGLDQTPEFLIRRRQLEDALLIQLLQQREQRAATVPSESAIDNYIDENPSMFANRTIYTLDRIQFPLPGDLSMLKQLEDDMTMDEVAASLNSMGIEFTRGPAQMDSARVGEERLRQIRAVPAGEPFVTPEGGNVTVAVITGSEPRPVSAQESRPIALEAMRRNNIQQTLEQRLEQRRAEAEITYQDGFDPDAEPAAEPAAEAAE</sequence>
<feature type="compositionally biased region" description="Low complexity" evidence="2">
    <location>
        <begin position="275"/>
        <end position="284"/>
    </location>
</feature>
<feature type="chain" id="PRO_5032314908" evidence="3">
    <location>
        <begin position="20"/>
        <end position="284"/>
    </location>
</feature>
<feature type="region of interest" description="Disordered" evidence="2">
    <location>
        <begin position="258"/>
        <end position="284"/>
    </location>
</feature>
<name>A0A844ZHK3_9SPHN</name>
<dbReference type="NCBIfam" id="TIGR02925">
    <property type="entry name" value="cis_trans_EpsD"/>
    <property type="match status" value="1"/>
</dbReference>
<evidence type="ECO:0000256" key="2">
    <source>
        <dbReference type="SAM" id="MobiDB-lite"/>
    </source>
</evidence>
<dbReference type="InterPro" id="IPR027304">
    <property type="entry name" value="Trigger_fact/SurA_dom_sf"/>
</dbReference>
<keyword evidence="5" id="KW-1185">Reference proteome</keyword>
<reference evidence="4 5" key="1">
    <citation type="submission" date="2019-12" db="EMBL/GenBank/DDBJ databases">
        <title>Genomic-based taxomic classification of the family Erythrobacteraceae.</title>
        <authorList>
            <person name="Xu L."/>
        </authorList>
    </citation>
    <scope>NUCLEOTIDE SEQUENCE [LARGE SCALE GENOMIC DNA]</scope>
    <source>
        <strain evidence="4 5">MCCC 1A09962</strain>
    </source>
</reference>
<evidence type="ECO:0000313" key="5">
    <source>
        <dbReference type="Proteomes" id="UP000433104"/>
    </source>
</evidence>
<dbReference type="Proteomes" id="UP000433104">
    <property type="component" value="Unassembled WGS sequence"/>
</dbReference>
<dbReference type="InterPro" id="IPR014274">
    <property type="entry name" value="PPIase_EpsD"/>
</dbReference>
<dbReference type="SUPFAM" id="SSF109998">
    <property type="entry name" value="Triger factor/SurA peptide-binding domain-like"/>
    <property type="match status" value="1"/>
</dbReference>
<dbReference type="AlphaFoldDB" id="A0A844ZHK3"/>
<dbReference type="EC" id="5.2.1.8" evidence="4"/>
<gene>
    <name evidence="4" type="primary">epsD</name>
    <name evidence="4" type="ORF">GRI38_13500</name>
</gene>
<dbReference type="OrthoDB" id="8204527at2"/>
<dbReference type="PANTHER" id="PTHR47637:SF1">
    <property type="entry name" value="CHAPERONE SURA"/>
    <property type="match status" value="1"/>
</dbReference>
<feature type="signal peptide" evidence="3">
    <location>
        <begin position="1"/>
        <end position="19"/>
    </location>
</feature>
<dbReference type="Pfam" id="PF13624">
    <property type="entry name" value="SurA_N_3"/>
    <property type="match status" value="1"/>
</dbReference>
<keyword evidence="4" id="KW-0413">Isomerase</keyword>
<dbReference type="InterPro" id="IPR050280">
    <property type="entry name" value="OMP_Chaperone_SurA"/>
</dbReference>
<dbReference type="PROSITE" id="PS51257">
    <property type="entry name" value="PROKAR_LIPOPROTEIN"/>
    <property type="match status" value="1"/>
</dbReference>
<accession>A0A844ZHK3</accession>
<dbReference type="GO" id="GO:0003755">
    <property type="term" value="F:peptidyl-prolyl cis-trans isomerase activity"/>
    <property type="evidence" value="ECO:0007669"/>
    <property type="project" value="UniProtKB-EC"/>
</dbReference>
<proteinExistence type="predicted"/>
<evidence type="ECO:0000313" key="4">
    <source>
        <dbReference type="EMBL" id="MXO87044.1"/>
    </source>
</evidence>
<comment type="caution">
    <text evidence="4">The sequence shown here is derived from an EMBL/GenBank/DDBJ whole genome shotgun (WGS) entry which is preliminary data.</text>
</comment>
<dbReference type="Gene3D" id="1.10.8.1040">
    <property type="match status" value="1"/>
</dbReference>
<protein>
    <submittedName>
        <fullName evidence="4">Peptidyl-prolyl cis-trans isomerase, EpsD family</fullName>
        <ecNumber evidence="4">5.2.1.8</ecNumber>
    </submittedName>
</protein>
<dbReference type="PANTHER" id="PTHR47637">
    <property type="entry name" value="CHAPERONE SURA"/>
    <property type="match status" value="1"/>
</dbReference>
<dbReference type="EMBL" id="WTYW01000006">
    <property type="protein sequence ID" value="MXO87044.1"/>
    <property type="molecule type" value="Genomic_DNA"/>
</dbReference>